<feature type="compositionally biased region" description="Polar residues" evidence="1">
    <location>
        <begin position="129"/>
        <end position="140"/>
    </location>
</feature>
<sequence length="412" mass="44430">MTSGEVEEHQNQHVDENDDDVAETSPESAALVRGASRSVATAGKGAMVGRLPMPSKAASTAVSKASRVRPAVRARPAVRSVPPRAPRSMPRAPRGSARLTSKIPKGRRANTIAKVSDRASNIFDVVSAGSESTSTDGNDGSTKKMSERQASSLQKLKSMLPTFQQTISFSRVFAVNTVLGMAVYGTYEGLIDRYAPVAEHSDEPNIHVLNNGTGQIYTGSEELADENDDAMERATLPQHFMAGGLGGASHAILSLGLEMKVHNKSTIPQQGMNHNIANATIMNKIHLQYPTMNYSLSSLFHHSMAHAILFGSYQTTKRMLLSNITLPNNNNNYDISHAVIISTAGGIAGQLQHVTSHISEQYLGISGPRVPSFRHLTWPTLRSTLLAFPMSSIGFVAFEYGKLMMNADESTE</sequence>
<dbReference type="AlphaFoldDB" id="A0AAD9DFN8"/>
<proteinExistence type="predicted"/>
<feature type="compositionally biased region" description="Low complexity" evidence="1">
    <location>
        <begin position="73"/>
        <end position="98"/>
    </location>
</feature>
<evidence type="ECO:0000256" key="1">
    <source>
        <dbReference type="SAM" id="MobiDB-lite"/>
    </source>
</evidence>
<evidence type="ECO:0000313" key="2">
    <source>
        <dbReference type="EMBL" id="KAK1745991.1"/>
    </source>
</evidence>
<feature type="compositionally biased region" description="Basic and acidic residues" evidence="1">
    <location>
        <begin position="1"/>
        <end position="15"/>
    </location>
</feature>
<organism evidence="2 3">
    <name type="scientific">Skeletonema marinoi</name>
    <dbReference type="NCBI Taxonomy" id="267567"/>
    <lineage>
        <taxon>Eukaryota</taxon>
        <taxon>Sar</taxon>
        <taxon>Stramenopiles</taxon>
        <taxon>Ochrophyta</taxon>
        <taxon>Bacillariophyta</taxon>
        <taxon>Coscinodiscophyceae</taxon>
        <taxon>Thalassiosirophycidae</taxon>
        <taxon>Thalassiosirales</taxon>
        <taxon>Skeletonemataceae</taxon>
        <taxon>Skeletonema</taxon>
        <taxon>Skeletonema marinoi-dohrnii complex</taxon>
    </lineage>
</organism>
<keyword evidence="3" id="KW-1185">Reference proteome</keyword>
<feature type="compositionally biased region" description="Low complexity" evidence="1">
    <location>
        <begin position="55"/>
        <end position="65"/>
    </location>
</feature>
<feature type="region of interest" description="Disordered" evidence="1">
    <location>
        <begin position="1"/>
        <end position="98"/>
    </location>
</feature>
<feature type="region of interest" description="Disordered" evidence="1">
    <location>
        <begin position="128"/>
        <end position="147"/>
    </location>
</feature>
<reference evidence="2" key="1">
    <citation type="submission" date="2023-06" db="EMBL/GenBank/DDBJ databases">
        <title>Survivors Of The Sea: Transcriptome response of Skeletonema marinoi to long-term dormancy.</title>
        <authorList>
            <person name="Pinder M.I.M."/>
            <person name="Kourtchenko O."/>
            <person name="Robertson E.K."/>
            <person name="Larsson T."/>
            <person name="Maumus F."/>
            <person name="Osuna-Cruz C.M."/>
            <person name="Vancaester E."/>
            <person name="Stenow R."/>
            <person name="Vandepoele K."/>
            <person name="Ploug H."/>
            <person name="Bruchert V."/>
            <person name="Godhe A."/>
            <person name="Topel M."/>
        </authorList>
    </citation>
    <scope>NUCLEOTIDE SEQUENCE</scope>
    <source>
        <strain evidence="2">R05AC</strain>
    </source>
</reference>
<evidence type="ECO:0000313" key="3">
    <source>
        <dbReference type="Proteomes" id="UP001224775"/>
    </source>
</evidence>
<name>A0AAD9DFN8_9STRA</name>
<protein>
    <submittedName>
        <fullName evidence="2">Uncharacterized protein</fullName>
    </submittedName>
</protein>
<accession>A0AAD9DFN8</accession>
<gene>
    <name evidence="2" type="ORF">QTG54_003915</name>
</gene>
<comment type="caution">
    <text evidence="2">The sequence shown here is derived from an EMBL/GenBank/DDBJ whole genome shotgun (WGS) entry which is preliminary data.</text>
</comment>
<dbReference type="EMBL" id="JATAAI010000005">
    <property type="protein sequence ID" value="KAK1745991.1"/>
    <property type="molecule type" value="Genomic_DNA"/>
</dbReference>
<dbReference type="Proteomes" id="UP001224775">
    <property type="component" value="Unassembled WGS sequence"/>
</dbReference>